<dbReference type="GO" id="GO:0007059">
    <property type="term" value="P:chromosome segregation"/>
    <property type="evidence" value="ECO:0000318"/>
    <property type="project" value="GO_Central"/>
</dbReference>
<dbReference type="Proteomes" id="UP000001425">
    <property type="component" value="Plasmid pSYSG"/>
</dbReference>
<dbReference type="PANTHER" id="PTHR33375">
    <property type="entry name" value="CHROMOSOME-PARTITIONING PROTEIN PARB-RELATED"/>
    <property type="match status" value="1"/>
</dbReference>
<dbReference type="InterPro" id="IPR003115">
    <property type="entry name" value="ParB_N"/>
</dbReference>
<evidence type="ECO:0000259" key="2">
    <source>
        <dbReference type="SMART" id="SM00470"/>
    </source>
</evidence>
<dbReference type="EnsemblBacteria" id="BAD02024">
    <property type="protein sequence ID" value="BAD02024"/>
    <property type="gene ID" value="BAD02024"/>
</dbReference>
<name>Q6ZE76_SYNY3</name>
<protein>
    <submittedName>
        <fullName evidence="3">Plasmid partitioning protein</fullName>
    </submittedName>
</protein>
<evidence type="ECO:0000256" key="1">
    <source>
        <dbReference type="SAM" id="MobiDB-lite"/>
    </source>
</evidence>
<dbReference type="InterPro" id="IPR036086">
    <property type="entry name" value="ParB/Sulfiredoxin_sf"/>
</dbReference>
<dbReference type="Pfam" id="PF02195">
    <property type="entry name" value="ParB_N"/>
    <property type="match status" value="1"/>
</dbReference>
<reference evidence="3 4" key="1">
    <citation type="journal article" date="2003" name="DNA Res.">
        <title>Structural analysis of four large plasmids harboring in a unicellular cyanobacterium, Synechocystis sp. PCC 6803.</title>
        <authorList>
            <person name="Kaneko T."/>
            <person name="Nakamura Y."/>
            <person name="Sasamoto S."/>
            <person name="Watanabe A."/>
            <person name="Kohara M."/>
            <person name="Matsumoto M."/>
            <person name="Shimpo S."/>
            <person name="Yamada M."/>
            <person name="Tabata S."/>
        </authorList>
    </citation>
    <scope>NUCLEOTIDE SEQUENCE [LARGE SCALE GENOMIC DNA]</scope>
    <source>
        <strain evidence="4">ATCC 27184 / PCC 6803 / Kazusa</strain>
    </source>
</reference>
<dbReference type="SUPFAM" id="SSF110849">
    <property type="entry name" value="ParB/Sulfiredoxin"/>
    <property type="match status" value="1"/>
</dbReference>
<dbReference type="KEGG" id="syn:slr8016"/>
<feature type="region of interest" description="Disordered" evidence="1">
    <location>
        <begin position="1"/>
        <end position="32"/>
    </location>
</feature>
<feature type="region of interest" description="Disordered" evidence="1">
    <location>
        <begin position="269"/>
        <end position="289"/>
    </location>
</feature>
<geneLocation type="plasmid" evidence="3 4">
    <name>pSYSG</name>
</geneLocation>
<dbReference type="AlphaFoldDB" id="Q6ZE76"/>
<dbReference type="PANTHER" id="PTHR33375:SF1">
    <property type="entry name" value="CHROMOSOME-PARTITIONING PROTEIN PARB-RELATED"/>
    <property type="match status" value="1"/>
</dbReference>
<dbReference type="SMART" id="SM00470">
    <property type="entry name" value="ParB"/>
    <property type="match status" value="1"/>
</dbReference>
<accession>Q6ZE76</accession>
<dbReference type="InParanoid" id="Q6ZE76"/>
<dbReference type="GO" id="GO:0045881">
    <property type="term" value="P:positive regulation of sporulation resulting in formation of a cellular spore"/>
    <property type="evidence" value="ECO:0000318"/>
    <property type="project" value="GO_Central"/>
</dbReference>
<proteinExistence type="predicted"/>
<dbReference type="EMBL" id="AP004312">
    <property type="protein sequence ID" value="BAD02024.1"/>
    <property type="molecule type" value="Genomic_DNA"/>
</dbReference>
<dbReference type="Gene3D" id="3.90.1530.10">
    <property type="entry name" value="Conserved hypothetical protein from pyrococcus furiosus pfu- 392566-001, ParB domain"/>
    <property type="match status" value="1"/>
</dbReference>
<evidence type="ECO:0000313" key="3">
    <source>
        <dbReference type="EMBL" id="BAD02024.1"/>
    </source>
</evidence>
<evidence type="ECO:0000313" key="4">
    <source>
        <dbReference type="Proteomes" id="UP000001425"/>
    </source>
</evidence>
<gene>
    <name evidence="3" type="ordered locus">slr8016</name>
</gene>
<organism evidence="3 4">
    <name type="scientific">Synechocystis sp. (strain ATCC 27184 / PCC 6803 / Kazusa)</name>
    <dbReference type="NCBI Taxonomy" id="1111708"/>
    <lineage>
        <taxon>Bacteria</taxon>
        <taxon>Bacillati</taxon>
        <taxon>Cyanobacteriota</taxon>
        <taxon>Cyanophyceae</taxon>
        <taxon>Synechococcales</taxon>
        <taxon>Merismopediaceae</taxon>
        <taxon>Synechocystis</taxon>
    </lineage>
</organism>
<sequence>MAKRQSLDISKAQARSATSEAAEETLQRQQMKEGLVPLDKIGDRPEGDTRQINAKHVKELVESIQVLGLITPLTVDRHYRLLAGGHRKAALEKLAAESPETFTAFFGEGVPVNIMDIDAETATLTALQVEVEENTQRKNYTPSEIREAARKLKEAGYEKLKGRPSKGQKSINRELMSVFGASRRYITKILNDPEDEQQKQKSAHMCALFSKIKRYHEQTEAFKDYISKNSPKDAINPELNVIRLSLIEKLKETQALLEGLHIVEQLQTKATSPSIAGENHSTQEEKLEV</sequence>
<dbReference type="InterPro" id="IPR050336">
    <property type="entry name" value="Chromosome_partition/occlusion"/>
</dbReference>
<dbReference type="GO" id="GO:0005694">
    <property type="term" value="C:chromosome"/>
    <property type="evidence" value="ECO:0000318"/>
    <property type="project" value="GO_Central"/>
</dbReference>
<keyword evidence="3" id="KW-0614">Plasmid</keyword>
<feature type="domain" description="ParB-like N-terminal" evidence="2">
    <location>
        <begin position="34"/>
        <end position="135"/>
    </location>
</feature>
<keyword evidence="4" id="KW-1185">Reference proteome</keyword>